<dbReference type="InterPro" id="IPR045853">
    <property type="entry name" value="Pep_chain_release_fac_I_sf"/>
</dbReference>
<comment type="PTM">
    <text evidence="6">Methylated by PrmC. Methylation increases the termination efficiency of RF2.</text>
</comment>
<evidence type="ECO:0000313" key="8">
    <source>
        <dbReference type="EMBL" id="MBF4694490.1"/>
    </source>
</evidence>
<evidence type="ECO:0000256" key="3">
    <source>
        <dbReference type="ARBA" id="ARBA00019192"/>
    </source>
</evidence>
<keyword evidence="4 6" id="KW-0488">Methylation</keyword>
<dbReference type="PANTHER" id="PTHR43116:SF3">
    <property type="entry name" value="CLASS I PEPTIDE CHAIN RELEASE FACTOR"/>
    <property type="match status" value="1"/>
</dbReference>
<comment type="similarity">
    <text evidence="2 6">Belongs to the prokaryotic/mitochondrial release factor family.</text>
</comment>
<evidence type="ECO:0000256" key="5">
    <source>
        <dbReference type="ARBA" id="ARBA00022917"/>
    </source>
</evidence>
<sequence>MIQLEKYQREIKTLKADAAELEVSLDLVRVKLRIEELEYEMSAPDFWSDTEKAQGKLKLQKALKDRIDKFEDLFGQIEELEMLCDMAIDEQDDSLEPEVEASFNKLSAMCEKMTLETLLTGEFDANNAILSIHAGSGGTDAMDWAEMLLRMYKRYADKKGYSVKVLDLQNETVAGIKSATLLIEGLNAYGFLKSEKGVHRIVRISPFDSSGKRHTSFTSVDVMPEIDDSYEIDIDPSDLKIDTYRASGAGGQHVNTTDSAVRITHIPTGVIVQCQNERSQISNRATAMKMLMGKLIELKERENKERIEDLAGDYSQITWGSQIRSYVFHPYNMVKDHRTGAEMGNIQAVMDGDLDLFIDSYLKEHSISRTMNQTINGEEA</sequence>
<evidence type="ECO:0000259" key="7">
    <source>
        <dbReference type="PROSITE" id="PS00745"/>
    </source>
</evidence>
<evidence type="ECO:0000256" key="6">
    <source>
        <dbReference type="HAMAP-Rule" id="MF_00094"/>
    </source>
</evidence>
<feature type="modified residue" description="N5-methylglutamine" evidence="6">
    <location>
        <position position="252"/>
    </location>
</feature>
<keyword evidence="5 6" id="KW-0648">Protein biosynthesis</keyword>
<dbReference type="Pfam" id="PF00472">
    <property type="entry name" value="RF-1"/>
    <property type="match status" value="1"/>
</dbReference>
<dbReference type="NCBIfam" id="TIGR00020">
    <property type="entry name" value="prfB"/>
    <property type="match status" value="1"/>
</dbReference>
<protein>
    <recommendedName>
        <fullName evidence="3 6">Peptide chain release factor 2</fullName>
        <shortName evidence="6">RF-2</shortName>
    </recommendedName>
</protein>
<feature type="domain" description="Prokaryotic-type class I peptide chain release factors" evidence="7">
    <location>
        <begin position="245"/>
        <end position="261"/>
    </location>
</feature>
<dbReference type="Gene3D" id="3.30.70.1660">
    <property type="match status" value="1"/>
</dbReference>
<accession>A0ABR9ZVP2</accession>
<evidence type="ECO:0000256" key="4">
    <source>
        <dbReference type="ARBA" id="ARBA00022481"/>
    </source>
</evidence>
<dbReference type="Pfam" id="PF03462">
    <property type="entry name" value="PCRF"/>
    <property type="match status" value="1"/>
</dbReference>
<dbReference type="InterPro" id="IPR004374">
    <property type="entry name" value="PrfB"/>
</dbReference>
<organism evidence="8 9">
    <name type="scientific">Fusibacter ferrireducens</name>
    <dbReference type="NCBI Taxonomy" id="2785058"/>
    <lineage>
        <taxon>Bacteria</taxon>
        <taxon>Bacillati</taxon>
        <taxon>Bacillota</taxon>
        <taxon>Clostridia</taxon>
        <taxon>Eubacteriales</taxon>
        <taxon>Eubacteriales Family XII. Incertae Sedis</taxon>
        <taxon>Fusibacter</taxon>
    </lineage>
</organism>
<evidence type="ECO:0000313" key="9">
    <source>
        <dbReference type="Proteomes" id="UP000614200"/>
    </source>
</evidence>
<reference evidence="8 9" key="1">
    <citation type="submission" date="2020-11" db="EMBL/GenBank/DDBJ databases">
        <title>Fusibacter basophilias sp. nov.</title>
        <authorList>
            <person name="Qiu D."/>
        </authorList>
    </citation>
    <scope>NUCLEOTIDE SEQUENCE [LARGE SCALE GENOMIC DNA]</scope>
    <source>
        <strain evidence="8 9">Q10-2</strain>
    </source>
</reference>
<dbReference type="Gene3D" id="1.20.58.410">
    <property type="entry name" value="Release factor"/>
    <property type="match status" value="1"/>
</dbReference>
<dbReference type="InterPro" id="IPR000352">
    <property type="entry name" value="Pep_chain_release_fac_I"/>
</dbReference>
<evidence type="ECO:0000256" key="1">
    <source>
        <dbReference type="ARBA" id="ARBA00002613"/>
    </source>
</evidence>
<dbReference type="RefSeq" id="WP_194702725.1">
    <property type="nucleotide sequence ID" value="NZ_JADKNH010000009.1"/>
</dbReference>
<dbReference type="PANTHER" id="PTHR43116">
    <property type="entry name" value="PEPTIDE CHAIN RELEASE FACTOR 2"/>
    <property type="match status" value="1"/>
</dbReference>
<proteinExistence type="inferred from homology"/>
<gene>
    <name evidence="6 8" type="primary">prfB</name>
    <name evidence="8" type="ORF">ISU02_15370</name>
</gene>
<dbReference type="PROSITE" id="PS00745">
    <property type="entry name" value="RF_PROK_I"/>
    <property type="match status" value="1"/>
</dbReference>
<comment type="function">
    <text evidence="1 6">Peptide chain release factor 2 directs the termination of translation in response to the peptide chain termination codons UGA and UAA.</text>
</comment>
<keyword evidence="9" id="KW-1185">Reference proteome</keyword>
<dbReference type="HAMAP" id="MF_00094">
    <property type="entry name" value="Rel_fac_2"/>
    <property type="match status" value="1"/>
</dbReference>
<evidence type="ECO:0000256" key="2">
    <source>
        <dbReference type="ARBA" id="ARBA00010835"/>
    </source>
</evidence>
<keyword evidence="6" id="KW-0963">Cytoplasm</keyword>
<dbReference type="SUPFAM" id="SSF75620">
    <property type="entry name" value="Release factor"/>
    <property type="match status" value="1"/>
</dbReference>
<dbReference type="Gene3D" id="3.30.160.20">
    <property type="match status" value="1"/>
</dbReference>
<dbReference type="SMART" id="SM00937">
    <property type="entry name" value="PCRF"/>
    <property type="match status" value="1"/>
</dbReference>
<name>A0ABR9ZVP2_9FIRM</name>
<dbReference type="EMBL" id="JADKNH010000009">
    <property type="protein sequence ID" value="MBF4694490.1"/>
    <property type="molecule type" value="Genomic_DNA"/>
</dbReference>
<dbReference type="Proteomes" id="UP000614200">
    <property type="component" value="Unassembled WGS sequence"/>
</dbReference>
<comment type="caution">
    <text evidence="8">The sequence shown here is derived from an EMBL/GenBank/DDBJ whole genome shotgun (WGS) entry which is preliminary data.</text>
</comment>
<comment type="subcellular location">
    <subcellularLocation>
        <location evidence="6">Cytoplasm</location>
    </subcellularLocation>
</comment>
<dbReference type="InterPro" id="IPR005139">
    <property type="entry name" value="PCRF"/>
</dbReference>